<dbReference type="RefSeq" id="WP_039415968.1">
    <property type="nucleotide sequence ID" value="NZ_JWSZ01000012.1"/>
</dbReference>
<comment type="caution">
    <text evidence="2">The sequence shown here is derived from an EMBL/GenBank/DDBJ whole genome shotgun (WGS) entry which is preliminary data.</text>
</comment>
<dbReference type="PROSITE" id="PS51674">
    <property type="entry name" value="4FE4S_WBL"/>
    <property type="match status" value="1"/>
</dbReference>
<dbReference type="Proteomes" id="UP000031202">
    <property type="component" value="Unassembled WGS sequence"/>
</dbReference>
<evidence type="ECO:0000313" key="2">
    <source>
        <dbReference type="EMBL" id="KIC57308.1"/>
    </source>
</evidence>
<feature type="domain" description="4Fe-4S Wbl-type" evidence="1">
    <location>
        <begin position="34"/>
        <end position="95"/>
    </location>
</feature>
<evidence type="ECO:0000259" key="1">
    <source>
        <dbReference type="PROSITE" id="PS51674"/>
    </source>
</evidence>
<reference evidence="2 3" key="1">
    <citation type="submission" date="2014-12" db="EMBL/GenBank/DDBJ databases">
        <title>Genome sequencing of Microbacterium hominis TPW29.</title>
        <authorList>
            <person name="Tan P.W."/>
            <person name="Chan K.-G."/>
        </authorList>
    </citation>
    <scope>NUCLEOTIDE SEQUENCE [LARGE SCALE GENOMIC DNA]</scope>
    <source>
        <strain evidence="2 3">TPW29</strain>
    </source>
</reference>
<accession>A0A0B4DST8</accession>
<gene>
    <name evidence="2" type="ORF">RM52_09775</name>
</gene>
<dbReference type="AlphaFoldDB" id="A0A0B4DST8"/>
<evidence type="ECO:0000313" key="3">
    <source>
        <dbReference type="Proteomes" id="UP000031202"/>
    </source>
</evidence>
<dbReference type="InterPro" id="IPR034768">
    <property type="entry name" value="4FE4S_WBL"/>
</dbReference>
<proteinExistence type="predicted"/>
<organism evidence="2 3">
    <name type="scientific">Microbacterium hominis</name>
    <dbReference type="NCBI Taxonomy" id="162426"/>
    <lineage>
        <taxon>Bacteria</taxon>
        <taxon>Bacillati</taxon>
        <taxon>Actinomycetota</taxon>
        <taxon>Actinomycetes</taxon>
        <taxon>Micrococcales</taxon>
        <taxon>Microbacteriaceae</taxon>
        <taxon>Microbacterium</taxon>
    </lineage>
</organism>
<dbReference type="EMBL" id="JWSZ01000012">
    <property type="protein sequence ID" value="KIC57308.1"/>
    <property type="molecule type" value="Genomic_DNA"/>
</dbReference>
<sequence length="108" mass="11456">MSARRPRQGATPEARDIRGAAELAVLVRELEHTAPACADDDRYVSEPDELLPGALDLMADICRACPLRAPCGDYGKRGRPAGGFWAGRHYPASEKAPANAALSPVDAS</sequence>
<name>A0A0B4DST8_9MICO</name>
<protein>
    <recommendedName>
        <fullName evidence="1">4Fe-4S Wbl-type domain-containing protein</fullName>
    </recommendedName>
</protein>